<dbReference type="EMBL" id="JAJAQC010000080">
    <property type="protein sequence ID" value="MDA0567819.1"/>
    <property type="molecule type" value="Genomic_DNA"/>
</dbReference>
<keyword evidence="4" id="KW-0489">Methyltransferase</keyword>
<protein>
    <submittedName>
        <fullName evidence="4">Methyltransferase domain-containing protein</fullName>
    </submittedName>
</protein>
<dbReference type="SUPFAM" id="SSF53335">
    <property type="entry name" value="S-adenosyl-L-methionine-dependent methyltransferases"/>
    <property type="match status" value="1"/>
</dbReference>
<dbReference type="GO" id="GO:0032259">
    <property type="term" value="P:methylation"/>
    <property type="evidence" value="ECO:0007669"/>
    <property type="project" value="UniProtKB-KW"/>
</dbReference>
<sequence length="282" mass="30084">MTAPSAAGRPAASGPAPDTAPGPGYAFDNDSVHAAEQHGCLAAAYDTPTTAHLERTGVGPGWHCLEIGAGQGSVAAWLARRVAPSGRVVATDIKPGRIPAVPGLVVLRHDIVRDPLPERAYDLVHARLVLSHLPERRAVLARLLRTLRPGGRIQVDEFDSTHYAALLPADPDSRDLYARFHQAKLSALRASGGEPAWGRDAAADLCAAGFTEVEPVAHTEVWTADSPGARLQAHHTRHLRDRLVAAGMTDDELARVRHLMADPGFRAASCVFYTVQGRRSAD</sequence>
<dbReference type="PANTHER" id="PTHR43861:SF3">
    <property type="entry name" value="PUTATIVE (AFU_ORTHOLOGUE AFUA_2G14390)-RELATED"/>
    <property type="match status" value="1"/>
</dbReference>
<reference evidence="4" key="1">
    <citation type="submission" date="2021-10" db="EMBL/GenBank/DDBJ databases">
        <title>Streptomonospora sp. nov., isolated from mangrove soil.</title>
        <authorList>
            <person name="Chen X."/>
            <person name="Ge X."/>
            <person name="Liu W."/>
        </authorList>
    </citation>
    <scope>NUCLEOTIDE SEQUENCE</scope>
    <source>
        <strain evidence="4">S1-112</strain>
    </source>
</reference>
<dbReference type="AlphaFoldDB" id="A0A9X3NTN9"/>
<feature type="region of interest" description="Disordered" evidence="2">
    <location>
        <begin position="1"/>
        <end position="29"/>
    </location>
</feature>
<evidence type="ECO:0000313" key="4">
    <source>
        <dbReference type="EMBL" id="MDA0567819.1"/>
    </source>
</evidence>
<keyword evidence="5" id="KW-1185">Reference proteome</keyword>
<comment type="caution">
    <text evidence="4">The sequence shown here is derived from an EMBL/GenBank/DDBJ whole genome shotgun (WGS) entry which is preliminary data.</text>
</comment>
<evidence type="ECO:0000256" key="1">
    <source>
        <dbReference type="ARBA" id="ARBA00022679"/>
    </source>
</evidence>
<dbReference type="PANTHER" id="PTHR43861">
    <property type="entry name" value="TRANS-ACONITATE 2-METHYLTRANSFERASE-RELATED"/>
    <property type="match status" value="1"/>
</dbReference>
<name>A0A9X3NTN9_9ACTN</name>
<dbReference type="Gene3D" id="3.40.50.150">
    <property type="entry name" value="Vaccinia Virus protein VP39"/>
    <property type="match status" value="1"/>
</dbReference>
<evidence type="ECO:0000256" key="2">
    <source>
        <dbReference type="SAM" id="MobiDB-lite"/>
    </source>
</evidence>
<dbReference type="RefSeq" id="WP_270075055.1">
    <property type="nucleotide sequence ID" value="NZ_JAJAQC010000080.1"/>
</dbReference>
<dbReference type="Pfam" id="PF08242">
    <property type="entry name" value="Methyltransf_12"/>
    <property type="match status" value="1"/>
</dbReference>
<feature type="domain" description="Methyltransferase type 12" evidence="3">
    <location>
        <begin position="65"/>
        <end position="153"/>
    </location>
</feature>
<dbReference type="GO" id="GO:0008168">
    <property type="term" value="F:methyltransferase activity"/>
    <property type="evidence" value="ECO:0007669"/>
    <property type="project" value="UniProtKB-KW"/>
</dbReference>
<organism evidence="4 5">
    <name type="scientific">Streptomonospora mangrovi</name>
    <dbReference type="NCBI Taxonomy" id="2883123"/>
    <lineage>
        <taxon>Bacteria</taxon>
        <taxon>Bacillati</taxon>
        <taxon>Actinomycetota</taxon>
        <taxon>Actinomycetes</taxon>
        <taxon>Streptosporangiales</taxon>
        <taxon>Nocardiopsidaceae</taxon>
        <taxon>Streptomonospora</taxon>
    </lineage>
</organism>
<accession>A0A9X3NTN9</accession>
<dbReference type="CDD" id="cd02440">
    <property type="entry name" value="AdoMet_MTases"/>
    <property type="match status" value="1"/>
</dbReference>
<dbReference type="Proteomes" id="UP001140076">
    <property type="component" value="Unassembled WGS sequence"/>
</dbReference>
<feature type="compositionally biased region" description="Low complexity" evidence="2">
    <location>
        <begin position="1"/>
        <end position="17"/>
    </location>
</feature>
<dbReference type="InterPro" id="IPR029063">
    <property type="entry name" value="SAM-dependent_MTases_sf"/>
</dbReference>
<gene>
    <name evidence="4" type="ORF">LG943_26365</name>
</gene>
<dbReference type="InterPro" id="IPR013217">
    <property type="entry name" value="Methyltransf_12"/>
</dbReference>
<proteinExistence type="predicted"/>
<evidence type="ECO:0000313" key="5">
    <source>
        <dbReference type="Proteomes" id="UP001140076"/>
    </source>
</evidence>
<evidence type="ECO:0000259" key="3">
    <source>
        <dbReference type="Pfam" id="PF08242"/>
    </source>
</evidence>
<keyword evidence="1" id="KW-0808">Transferase</keyword>